<organism evidence="4 5">
    <name type="scientific">Kytococcus schroeteri</name>
    <dbReference type="NCBI Taxonomy" id="138300"/>
    <lineage>
        <taxon>Bacteria</taxon>
        <taxon>Bacillati</taxon>
        <taxon>Actinomycetota</taxon>
        <taxon>Actinomycetes</taxon>
        <taxon>Micrococcales</taxon>
        <taxon>Kytococcaceae</taxon>
        <taxon>Kytococcus</taxon>
    </lineage>
</organism>
<evidence type="ECO:0000256" key="1">
    <source>
        <dbReference type="ARBA" id="ARBA00022849"/>
    </source>
</evidence>
<evidence type="ECO:0000313" key="5">
    <source>
        <dbReference type="Proteomes" id="UP000234206"/>
    </source>
</evidence>
<reference evidence="4 5" key="1">
    <citation type="submission" date="2017-12" db="EMBL/GenBank/DDBJ databases">
        <title>Phylogenetic diversity of female urinary microbiome.</title>
        <authorList>
            <person name="Thomas-White K."/>
            <person name="Wolfe A.J."/>
        </authorList>
    </citation>
    <scope>NUCLEOTIDE SEQUENCE [LARGE SCALE GENOMIC DNA]</scope>
    <source>
        <strain evidence="4 5">UMB1298</strain>
    </source>
</reference>
<gene>
    <name evidence="4" type="ORF">CYJ76_02765</name>
</gene>
<dbReference type="EMBL" id="PKIZ01000003">
    <property type="protein sequence ID" value="PKZ42490.1"/>
    <property type="molecule type" value="Genomic_DNA"/>
</dbReference>
<feature type="domain" description="Phosphotyrosine protein phosphatase I" evidence="3">
    <location>
        <begin position="87"/>
        <end position="211"/>
    </location>
</feature>
<protein>
    <recommendedName>
        <fullName evidence="3">Phosphotyrosine protein phosphatase I domain-containing protein</fullName>
    </recommendedName>
</protein>
<evidence type="ECO:0000256" key="2">
    <source>
        <dbReference type="SAM" id="MobiDB-lite"/>
    </source>
</evidence>
<name>A0A2I1PD10_9MICO</name>
<dbReference type="Gene3D" id="1.10.8.1060">
    <property type="entry name" value="Corynebacterium glutamicum thioredoxin-dependent arsenate reductase, N-terminal domain"/>
    <property type="match status" value="1"/>
</dbReference>
<dbReference type="SMART" id="SM00226">
    <property type="entry name" value="LMWPc"/>
    <property type="match status" value="1"/>
</dbReference>
<dbReference type="Gene3D" id="3.40.50.2300">
    <property type="match status" value="1"/>
</dbReference>
<dbReference type="OrthoDB" id="9799372at2"/>
<dbReference type="GO" id="GO:0046685">
    <property type="term" value="P:response to arsenic-containing substance"/>
    <property type="evidence" value="ECO:0007669"/>
    <property type="project" value="UniProtKB-KW"/>
</dbReference>
<sequence length="247" mass="27008">MPRRTQEAPMTIIGTAQQYEHAVERLASEFDAVFTRDEVARELHAVREDMEATARVRDHIPVLAERYAKENLQALAHARGATVTGHPVVMFVSPRNASATQMAAVMTDKYSGGRIHVLSGGVRRAKEIAPAVIQVMQEHGIDTTTLYPRAVNRDVLHAADVVVSIASPDLGEDFTAKQHVDWHITLDEDDVESVRATRDELKVRVDALIESLLGEGSVLSAEEAAAYQAAKQGSRTQTTPAREAQPA</sequence>
<dbReference type="PANTHER" id="PTHR43428">
    <property type="entry name" value="ARSENATE REDUCTASE"/>
    <property type="match status" value="1"/>
</dbReference>
<dbReference type="InterPro" id="IPR048716">
    <property type="entry name" value="Phosphatase-like_N"/>
</dbReference>
<dbReference type="InterPro" id="IPR023485">
    <property type="entry name" value="Ptyr_pPase"/>
</dbReference>
<keyword evidence="1" id="KW-0059">Arsenical resistance</keyword>
<proteinExistence type="predicted"/>
<feature type="region of interest" description="Disordered" evidence="2">
    <location>
        <begin position="228"/>
        <end position="247"/>
    </location>
</feature>
<dbReference type="Proteomes" id="UP000234206">
    <property type="component" value="Unassembled WGS sequence"/>
</dbReference>
<comment type="caution">
    <text evidence="4">The sequence shown here is derived from an EMBL/GenBank/DDBJ whole genome shotgun (WGS) entry which is preliminary data.</text>
</comment>
<accession>A0A2I1PD10</accession>
<dbReference type="Pfam" id="PF01451">
    <property type="entry name" value="LMWPc"/>
    <property type="match status" value="1"/>
</dbReference>
<dbReference type="PANTHER" id="PTHR43428:SF1">
    <property type="entry name" value="ARSENATE REDUCTASE"/>
    <property type="match status" value="1"/>
</dbReference>
<evidence type="ECO:0000313" key="4">
    <source>
        <dbReference type="EMBL" id="PKZ42490.1"/>
    </source>
</evidence>
<dbReference type="NCBIfam" id="NF046112">
    <property type="entry name" value="MSMEG_6209_Nter"/>
    <property type="match status" value="1"/>
</dbReference>
<dbReference type="InterPro" id="IPR036196">
    <property type="entry name" value="Ptyr_pPase_sf"/>
</dbReference>
<dbReference type="Pfam" id="PF21234">
    <property type="entry name" value="Phosphatase-like_N"/>
    <property type="match status" value="1"/>
</dbReference>
<dbReference type="SUPFAM" id="SSF52788">
    <property type="entry name" value="Phosphotyrosine protein phosphatases I"/>
    <property type="match status" value="1"/>
</dbReference>
<feature type="compositionally biased region" description="Polar residues" evidence="2">
    <location>
        <begin position="231"/>
        <end position="240"/>
    </location>
</feature>
<dbReference type="AlphaFoldDB" id="A0A2I1PD10"/>
<keyword evidence="5" id="KW-1185">Reference proteome</keyword>
<evidence type="ECO:0000259" key="3">
    <source>
        <dbReference type="SMART" id="SM00226"/>
    </source>
</evidence>